<sequence length="169" mass="19648">MAKIIFTIICLAVASSAHAKSSIFKCTKDNKIVFSQHSCPTEFRQHKIEYQLGITTETDSDKRIKTEDPLQALLNKKTISKERLLQLLDSEVYRLRQENSYYEILRASELQKLERNRYWQKKEKNDPQYLESLDEMNQHFDQLVTANAGAIDVLIARKQLIEEEAAKAN</sequence>
<evidence type="ECO:0000313" key="3">
    <source>
        <dbReference type="Proteomes" id="UP001139293"/>
    </source>
</evidence>
<protein>
    <submittedName>
        <fullName evidence="2">DUF4124 domain-containing protein</fullName>
    </submittedName>
</protein>
<gene>
    <name evidence="2" type="ORF">L2740_15890</name>
</gene>
<name>A0A9X2CE81_9GAMM</name>
<evidence type="ECO:0000256" key="1">
    <source>
        <dbReference type="SAM" id="SignalP"/>
    </source>
</evidence>
<organism evidence="2 3">
    <name type="scientific">Shewanella pneumatophori</name>
    <dbReference type="NCBI Taxonomy" id="314092"/>
    <lineage>
        <taxon>Bacteria</taxon>
        <taxon>Pseudomonadati</taxon>
        <taxon>Pseudomonadota</taxon>
        <taxon>Gammaproteobacteria</taxon>
        <taxon>Alteromonadales</taxon>
        <taxon>Shewanellaceae</taxon>
        <taxon>Shewanella</taxon>
    </lineage>
</organism>
<accession>A0A9X2CE81</accession>
<feature type="chain" id="PRO_5040830993" evidence="1">
    <location>
        <begin position="20"/>
        <end position="169"/>
    </location>
</feature>
<dbReference type="RefSeq" id="WP_248951100.1">
    <property type="nucleotide sequence ID" value="NZ_JAKILB010000011.1"/>
</dbReference>
<proteinExistence type="predicted"/>
<reference evidence="2" key="1">
    <citation type="submission" date="2022-01" db="EMBL/GenBank/DDBJ databases">
        <title>Whole genome-based taxonomy of the Shewanellaceae.</title>
        <authorList>
            <person name="Martin-Rodriguez A.J."/>
        </authorList>
    </citation>
    <scope>NUCLEOTIDE SEQUENCE</scope>
    <source>
        <strain evidence="2">KCTC 23973</strain>
    </source>
</reference>
<keyword evidence="1" id="KW-0732">Signal</keyword>
<dbReference type="AlphaFoldDB" id="A0A9X2CE81"/>
<comment type="caution">
    <text evidence="2">The sequence shown here is derived from an EMBL/GenBank/DDBJ whole genome shotgun (WGS) entry which is preliminary data.</text>
</comment>
<feature type="signal peptide" evidence="1">
    <location>
        <begin position="1"/>
        <end position="19"/>
    </location>
</feature>
<dbReference type="EMBL" id="JAKILB010000011">
    <property type="protein sequence ID" value="MCL1140028.1"/>
    <property type="molecule type" value="Genomic_DNA"/>
</dbReference>
<keyword evidence="3" id="KW-1185">Reference proteome</keyword>
<evidence type="ECO:0000313" key="2">
    <source>
        <dbReference type="EMBL" id="MCL1140028.1"/>
    </source>
</evidence>
<dbReference type="Proteomes" id="UP001139293">
    <property type="component" value="Unassembled WGS sequence"/>
</dbReference>